<dbReference type="InterPro" id="IPR023393">
    <property type="entry name" value="START-like_dom_sf"/>
</dbReference>
<feature type="domain" description="Activator of Hsp90 ATPase homologue 1/2-like C-terminal" evidence="2">
    <location>
        <begin position="26"/>
        <end position="152"/>
    </location>
</feature>
<dbReference type="eggNOG" id="COG3832">
    <property type="taxonomic scope" value="Bacteria"/>
</dbReference>
<keyword evidence="4" id="KW-1185">Reference proteome</keyword>
<name>A0A081P3A5_9BACL</name>
<comment type="caution">
    <text evidence="3">The sequence shown here is derived from an EMBL/GenBank/DDBJ whole genome shotgun (WGS) entry which is preliminary data.</text>
</comment>
<dbReference type="SUPFAM" id="SSF55961">
    <property type="entry name" value="Bet v1-like"/>
    <property type="match status" value="1"/>
</dbReference>
<evidence type="ECO:0000313" key="4">
    <source>
        <dbReference type="Proteomes" id="UP000028123"/>
    </source>
</evidence>
<evidence type="ECO:0000313" key="3">
    <source>
        <dbReference type="EMBL" id="KEQ25178.1"/>
    </source>
</evidence>
<dbReference type="OrthoDB" id="118413at2"/>
<dbReference type="EMBL" id="JNVM01000012">
    <property type="protein sequence ID" value="KEQ25178.1"/>
    <property type="molecule type" value="Genomic_DNA"/>
</dbReference>
<dbReference type="AlphaFoldDB" id="A0A081P3A5"/>
<gene>
    <name evidence="3" type="ORF">ET33_05710</name>
</gene>
<dbReference type="InterPro" id="IPR013538">
    <property type="entry name" value="ASHA1/2-like_C"/>
</dbReference>
<reference evidence="3 4" key="1">
    <citation type="submission" date="2014-06" db="EMBL/GenBank/DDBJ databases">
        <title>Draft genome sequence of Paenibacillus sp. MSt1.</title>
        <authorList>
            <person name="Aw Y.K."/>
            <person name="Ong K.S."/>
            <person name="Gan H.M."/>
            <person name="Lee S.M."/>
        </authorList>
    </citation>
    <scope>NUCLEOTIDE SEQUENCE [LARGE SCALE GENOMIC DNA]</scope>
    <source>
        <strain evidence="3 4">MSt1</strain>
    </source>
</reference>
<dbReference type="Proteomes" id="UP000028123">
    <property type="component" value="Unassembled WGS sequence"/>
</dbReference>
<evidence type="ECO:0000256" key="1">
    <source>
        <dbReference type="ARBA" id="ARBA00006817"/>
    </source>
</evidence>
<dbReference type="CDD" id="cd08894">
    <property type="entry name" value="SRPBCC_CalC_Aha1-like_1"/>
    <property type="match status" value="1"/>
</dbReference>
<protein>
    <submittedName>
        <fullName evidence="3">Polyketide cyclase</fullName>
    </submittedName>
</protein>
<dbReference type="Gene3D" id="3.30.530.20">
    <property type="match status" value="1"/>
</dbReference>
<organism evidence="3 4">
    <name type="scientific">Paenibacillus tyrfis</name>
    <dbReference type="NCBI Taxonomy" id="1501230"/>
    <lineage>
        <taxon>Bacteria</taxon>
        <taxon>Bacillati</taxon>
        <taxon>Bacillota</taxon>
        <taxon>Bacilli</taxon>
        <taxon>Bacillales</taxon>
        <taxon>Paenibacillaceae</taxon>
        <taxon>Paenibacillus</taxon>
    </lineage>
</organism>
<dbReference type="Pfam" id="PF08327">
    <property type="entry name" value="AHSA1"/>
    <property type="match status" value="1"/>
</dbReference>
<dbReference type="RefSeq" id="WP_051775384.1">
    <property type="nucleotide sequence ID" value="NZ_JNVM01000012.1"/>
</dbReference>
<sequence length="157" mass="17830">MPENNAASSNATNADELELATTRIFDAPRELVFKAWTLPEHLSQWWGPNGFTNTFQEFDLRPGGTWKFIMHGPDGTDYRNKCVFVEIVESERIVLQHVSGPKFQVTATFEDLAGKTKLTFRQRFETAVEFEQVKKYAIEGNEQNMDRLGALLANISA</sequence>
<evidence type="ECO:0000259" key="2">
    <source>
        <dbReference type="Pfam" id="PF08327"/>
    </source>
</evidence>
<comment type="similarity">
    <text evidence="1">Belongs to the AHA1 family.</text>
</comment>
<proteinExistence type="inferred from homology"/>
<accession>A0A081P3A5</accession>